<dbReference type="InterPro" id="IPR006860">
    <property type="entry name" value="FecR"/>
</dbReference>
<dbReference type="PANTHER" id="PTHR30273">
    <property type="entry name" value="PERIPLASMIC SIGNAL SENSOR AND SIGMA FACTOR ACTIVATOR FECR-RELATED"/>
    <property type="match status" value="1"/>
</dbReference>
<dbReference type="Gene3D" id="3.55.50.30">
    <property type="match status" value="1"/>
</dbReference>
<dbReference type="Pfam" id="PF16344">
    <property type="entry name" value="FecR_C"/>
    <property type="match status" value="1"/>
</dbReference>
<protein>
    <submittedName>
        <fullName evidence="4">FecR domain-containing protein</fullName>
    </submittedName>
</protein>
<dbReference type="InterPro" id="IPR032508">
    <property type="entry name" value="FecR_C"/>
</dbReference>
<keyword evidence="1" id="KW-0472">Membrane</keyword>
<dbReference type="Pfam" id="PF04773">
    <property type="entry name" value="FecR"/>
    <property type="match status" value="1"/>
</dbReference>
<dbReference type="Proteomes" id="UP000625283">
    <property type="component" value="Unassembled WGS sequence"/>
</dbReference>
<sequence length="389" mass="44536">MDQDRLAYLFSKYLQNTISKTELADLLRRIKKEDDAILDDIIDRLGYAGKEPLGLLQDDFDQNKNYERIREQIMGEPLVRRSRFFNLKKTILFAASVLLIVSIGLFFLQRQFDNAQVLSDNDIQLPEGQQAVIILEDGSSLDLMKSDKKLLDREGIQLVLSATGEVTFRINTRDGKHTKNHTFLSPKGTSSVVILSDGTKVWLNSGSKITYPTVFSSQQRAVTLDGEAYFEVQHNPLQPFIVSSGRTAIRVLGTEFNVATNIETDKIFTTLVSGSVEVHTANNMELLKPNMQSVTHTFSDQIETREIELREVLAWKEGYFRFKNDDIKVVLNKIKTWYDIDGFEIKNYTQDRFTGSIVRTRKLSELLGQLEKISNYKFRIEEGRVIVMN</sequence>
<evidence type="ECO:0000256" key="1">
    <source>
        <dbReference type="SAM" id="Phobius"/>
    </source>
</evidence>
<dbReference type="RefSeq" id="WP_202104922.1">
    <property type="nucleotide sequence ID" value="NZ_JAERTY010000013.1"/>
</dbReference>
<comment type="caution">
    <text evidence="4">The sequence shown here is derived from an EMBL/GenBank/DDBJ whole genome shotgun (WGS) entry which is preliminary data.</text>
</comment>
<feature type="transmembrane region" description="Helical" evidence="1">
    <location>
        <begin position="90"/>
        <end position="108"/>
    </location>
</feature>
<evidence type="ECO:0000313" key="5">
    <source>
        <dbReference type="Proteomes" id="UP000625283"/>
    </source>
</evidence>
<organism evidence="4 5">
    <name type="scientific">Sphingobacterium faecale</name>
    <dbReference type="NCBI Taxonomy" id="2803775"/>
    <lineage>
        <taxon>Bacteria</taxon>
        <taxon>Pseudomonadati</taxon>
        <taxon>Bacteroidota</taxon>
        <taxon>Sphingobacteriia</taxon>
        <taxon>Sphingobacteriales</taxon>
        <taxon>Sphingobacteriaceae</taxon>
        <taxon>Sphingobacterium</taxon>
    </lineage>
</organism>
<accession>A0ABS1R916</accession>
<keyword evidence="5" id="KW-1185">Reference proteome</keyword>
<evidence type="ECO:0000259" key="3">
    <source>
        <dbReference type="Pfam" id="PF16344"/>
    </source>
</evidence>
<name>A0ABS1R916_9SPHI</name>
<feature type="domain" description="FecR protein" evidence="2">
    <location>
        <begin position="186"/>
        <end position="277"/>
    </location>
</feature>
<proteinExistence type="predicted"/>
<dbReference type="PANTHER" id="PTHR30273:SF2">
    <property type="entry name" value="PROTEIN FECR"/>
    <property type="match status" value="1"/>
</dbReference>
<evidence type="ECO:0000259" key="2">
    <source>
        <dbReference type="Pfam" id="PF04773"/>
    </source>
</evidence>
<gene>
    <name evidence="4" type="ORF">JKG61_20725</name>
</gene>
<dbReference type="EMBL" id="JAERTY010000013">
    <property type="protein sequence ID" value="MBL1411193.1"/>
    <property type="molecule type" value="Genomic_DNA"/>
</dbReference>
<reference evidence="4 5" key="1">
    <citation type="submission" date="2021-01" db="EMBL/GenBank/DDBJ databases">
        <title>C459-1 draft genome sequence.</title>
        <authorList>
            <person name="Zhang X.-F."/>
        </authorList>
    </citation>
    <scope>NUCLEOTIDE SEQUENCE [LARGE SCALE GENOMIC DNA]</scope>
    <source>
        <strain evidence="5">C459-1</strain>
    </source>
</reference>
<feature type="domain" description="Protein FecR C-terminal" evidence="3">
    <location>
        <begin position="319"/>
        <end position="387"/>
    </location>
</feature>
<keyword evidence="1" id="KW-0812">Transmembrane</keyword>
<keyword evidence="1" id="KW-1133">Transmembrane helix</keyword>
<dbReference type="Gene3D" id="2.60.120.1440">
    <property type="match status" value="1"/>
</dbReference>
<dbReference type="InterPro" id="IPR012373">
    <property type="entry name" value="Ferrdict_sens_TM"/>
</dbReference>
<evidence type="ECO:0000313" key="4">
    <source>
        <dbReference type="EMBL" id="MBL1411193.1"/>
    </source>
</evidence>